<keyword evidence="3 12" id="KW-0813">Transport</keyword>
<feature type="transmembrane region" description="Helical" evidence="12">
    <location>
        <begin position="415"/>
        <end position="434"/>
    </location>
</feature>
<dbReference type="PANTHER" id="PTHR13890">
    <property type="entry name" value="RNA SPLICING PROTEIN MRS2, MITOCHONDRIAL"/>
    <property type="match status" value="1"/>
</dbReference>
<comment type="subcellular location">
    <subcellularLocation>
        <location evidence="1 12">Mitochondrion inner membrane</location>
        <topology evidence="1 12">Multi-pass membrane protein</topology>
    </subcellularLocation>
</comment>
<dbReference type="GO" id="GO:0045016">
    <property type="term" value="P:mitochondrial magnesium ion transmembrane transport"/>
    <property type="evidence" value="ECO:0007669"/>
    <property type="project" value="TreeGrafter"/>
</dbReference>
<evidence type="ECO:0000256" key="9">
    <source>
        <dbReference type="ARBA" id="ARBA00023136"/>
    </source>
</evidence>
<keyword evidence="14" id="KW-1185">Reference proteome</keyword>
<evidence type="ECO:0000256" key="5">
    <source>
        <dbReference type="ARBA" id="ARBA00022842"/>
    </source>
</evidence>
<dbReference type="CDD" id="cd12823">
    <property type="entry name" value="Mrs2_Mfm1p-like"/>
    <property type="match status" value="1"/>
</dbReference>
<dbReference type="Pfam" id="PF22099">
    <property type="entry name" value="MRS2-like"/>
    <property type="match status" value="2"/>
</dbReference>
<evidence type="ECO:0000256" key="6">
    <source>
        <dbReference type="ARBA" id="ARBA00022946"/>
    </source>
</evidence>
<dbReference type="Proteomes" id="UP000262825">
    <property type="component" value="Unassembled WGS sequence"/>
</dbReference>
<dbReference type="OrthoDB" id="10251508at2759"/>
<keyword evidence="5 12" id="KW-0460">Magnesium</keyword>
<dbReference type="Gene3D" id="1.20.58.340">
    <property type="entry name" value="Magnesium transport protein CorA, transmembrane region"/>
    <property type="match status" value="1"/>
</dbReference>
<keyword evidence="9 12" id="KW-0472">Membrane</keyword>
<evidence type="ECO:0000256" key="3">
    <source>
        <dbReference type="ARBA" id="ARBA00022448"/>
    </source>
</evidence>
<comment type="subunit">
    <text evidence="11">Forms homooligomers. Interacts with MRS2.</text>
</comment>
<evidence type="ECO:0000256" key="8">
    <source>
        <dbReference type="ARBA" id="ARBA00023065"/>
    </source>
</evidence>
<comment type="similarity">
    <text evidence="2 12">Belongs to the CorA metal ion transporter (MIT) (TC 1.A.35) family.</text>
</comment>
<name>A0A376B436_9ASCO</name>
<keyword evidence="7 12" id="KW-1133">Transmembrane helix</keyword>
<evidence type="ECO:0000256" key="12">
    <source>
        <dbReference type="RuleBase" id="RU366042"/>
    </source>
</evidence>
<keyword evidence="12" id="KW-0999">Mitochondrion inner membrane</keyword>
<keyword evidence="8 12" id="KW-0406">Ion transport</keyword>
<dbReference type="GO" id="GO:0015095">
    <property type="term" value="F:magnesium ion transmembrane transporter activity"/>
    <property type="evidence" value="ECO:0007669"/>
    <property type="project" value="TreeGrafter"/>
</dbReference>
<evidence type="ECO:0000256" key="11">
    <source>
        <dbReference type="ARBA" id="ARBA00038721"/>
    </source>
</evidence>
<gene>
    <name evidence="13" type="ORF">SCODWIG_01198</name>
</gene>
<keyword evidence="12" id="KW-0496">Mitochondrion</keyword>
<dbReference type="EMBL" id="UFAJ01000142">
    <property type="protein sequence ID" value="SSD59437.1"/>
    <property type="molecule type" value="Genomic_DNA"/>
</dbReference>
<proteinExistence type="inferred from homology"/>
<keyword evidence="6" id="KW-0809">Transit peptide</keyword>
<dbReference type="GO" id="GO:0005743">
    <property type="term" value="C:mitochondrial inner membrane"/>
    <property type="evidence" value="ECO:0007669"/>
    <property type="project" value="UniProtKB-SubCell"/>
</dbReference>
<dbReference type="Gene3D" id="2.40.128.330">
    <property type="match status" value="1"/>
</dbReference>
<sequence length="465" mass="53134">MILSTILTCSNKSLLKKIFTIAGTRLNTNLLRKRWVSKSTRTYNNGLNNNVNNIPLYKLPNTPKQYLRCTIFNERGEIEEFNTEFSKDELCSQHHLYPRDLRKLNSRTSTETSSNINTSITAESHTTSTSYNISNKLIGDMLVPSCIVRDDSILLNILDISCLIKSNMVILFEQKDYKNPNIKEYDLYKHSNLINELSIKLRSTNTSTNNINNATKKAGTNSNKASDSQEQQMLYTTLPYEFRALEAIFTQCIKNLARDMNILLQSSSSILNDLEYSINRIKLQKLLMQNKVLFAFYKKSILCRDMIDDLLDQDDLLSEMYLTVARKATDDHEEIEMLLENYYSHVDEVVQTVENSLNSIKTTEEIINIILDSNRNQLMLLGLRFTIGLLSLGGGLFVASLYGMNLENFIEHTDLGFYSVCTVAIIIISFLFVFSIKSLNSLEKITMMGHQQKQIKTLNSGKTKA</sequence>
<dbReference type="AlphaFoldDB" id="A0A376B436"/>
<evidence type="ECO:0000256" key="7">
    <source>
        <dbReference type="ARBA" id="ARBA00022989"/>
    </source>
</evidence>
<evidence type="ECO:0000256" key="2">
    <source>
        <dbReference type="ARBA" id="ARBA00009765"/>
    </source>
</evidence>
<organism evidence="13 14">
    <name type="scientific">Saccharomycodes ludwigii</name>
    <dbReference type="NCBI Taxonomy" id="36035"/>
    <lineage>
        <taxon>Eukaryota</taxon>
        <taxon>Fungi</taxon>
        <taxon>Dikarya</taxon>
        <taxon>Ascomycota</taxon>
        <taxon>Saccharomycotina</taxon>
        <taxon>Saccharomycetes</taxon>
        <taxon>Saccharomycodales</taxon>
        <taxon>Saccharomycodaceae</taxon>
        <taxon>Saccharomycodes</taxon>
    </lineage>
</organism>
<feature type="transmembrane region" description="Helical" evidence="12">
    <location>
        <begin position="381"/>
        <end position="403"/>
    </location>
</feature>
<evidence type="ECO:0000256" key="10">
    <source>
        <dbReference type="ARBA" id="ARBA00037564"/>
    </source>
</evidence>
<evidence type="ECO:0000256" key="1">
    <source>
        <dbReference type="ARBA" id="ARBA00004448"/>
    </source>
</evidence>
<dbReference type="PANTHER" id="PTHR13890:SF0">
    <property type="entry name" value="MAGNESIUM TRANSPORTER MRS2 HOMOLOG, MITOCHONDRIAL"/>
    <property type="match status" value="1"/>
</dbReference>
<protein>
    <recommendedName>
        <fullName evidence="12">Magnesium transporter</fullName>
    </recommendedName>
</protein>
<dbReference type="VEuPathDB" id="FungiDB:SCODWIG_01198"/>
<comment type="function">
    <text evidence="10">Mitochondrial inner membrane magnesium transporter required for mitochondrial magnesium homeostasis. Modulates the conductance of the MRS2 channel. Involved in the splicing of mRNA group II introns in mitochondria by affecting mitochondrial magnesium concentrations, which are critical for group II intron splicing.</text>
</comment>
<evidence type="ECO:0000313" key="14">
    <source>
        <dbReference type="Proteomes" id="UP000262825"/>
    </source>
</evidence>
<dbReference type="InterPro" id="IPR039204">
    <property type="entry name" value="MRS2-like"/>
</dbReference>
<accession>A0A376B436</accession>
<evidence type="ECO:0000256" key="4">
    <source>
        <dbReference type="ARBA" id="ARBA00022692"/>
    </source>
</evidence>
<keyword evidence="4 12" id="KW-0812">Transmembrane</keyword>
<reference evidence="14" key="1">
    <citation type="submission" date="2018-06" db="EMBL/GenBank/DDBJ databases">
        <authorList>
            <person name="Guldener U."/>
        </authorList>
    </citation>
    <scope>NUCLEOTIDE SEQUENCE [LARGE SCALE GENOMIC DNA]</scope>
    <source>
        <strain evidence="14">UTAD17</strain>
    </source>
</reference>
<evidence type="ECO:0000313" key="13">
    <source>
        <dbReference type="EMBL" id="SSD59437.1"/>
    </source>
</evidence>